<feature type="signal peptide" evidence="1">
    <location>
        <begin position="1"/>
        <end position="26"/>
    </location>
</feature>
<protein>
    <submittedName>
        <fullName evidence="2">Uncharacterized protein</fullName>
    </submittedName>
</protein>
<dbReference type="Proteomes" id="UP000886595">
    <property type="component" value="Unassembled WGS sequence"/>
</dbReference>
<dbReference type="AlphaFoldDB" id="A0A8X7TG85"/>
<evidence type="ECO:0000256" key="1">
    <source>
        <dbReference type="SAM" id="SignalP"/>
    </source>
</evidence>
<evidence type="ECO:0000313" key="2">
    <source>
        <dbReference type="EMBL" id="KAG2239941.1"/>
    </source>
</evidence>
<evidence type="ECO:0000313" key="3">
    <source>
        <dbReference type="Proteomes" id="UP000886595"/>
    </source>
</evidence>
<keyword evidence="1" id="KW-0732">Signal</keyword>
<dbReference type="OrthoDB" id="10347449at2759"/>
<dbReference type="EMBL" id="JAAMPC010001589">
    <property type="protein sequence ID" value="KAG2239941.1"/>
    <property type="molecule type" value="Genomic_DNA"/>
</dbReference>
<accession>A0A8X7TG85</accession>
<name>A0A8X7TG85_BRACI</name>
<feature type="chain" id="PRO_5036480641" evidence="1">
    <location>
        <begin position="27"/>
        <end position="88"/>
    </location>
</feature>
<keyword evidence="3" id="KW-1185">Reference proteome</keyword>
<reference evidence="2 3" key="1">
    <citation type="submission" date="2020-02" db="EMBL/GenBank/DDBJ databases">
        <authorList>
            <person name="Ma Q."/>
            <person name="Huang Y."/>
            <person name="Song X."/>
            <person name="Pei D."/>
        </authorList>
    </citation>
    <scope>NUCLEOTIDE SEQUENCE [LARGE SCALE GENOMIC DNA]</scope>
    <source>
        <strain evidence="2">Sxm20200214</strain>
        <tissue evidence="2">Leaf</tissue>
    </source>
</reference>
<comment type="caution">
    <text evidence="2">The sequence shown here is derived from an EMBL/GenBank/DDBJ whole genome shotgun (WGS) entry which is preliminary data.</text>
</comment>
<proteinExistence type="predicted"/>
<gene>
    <name evidence="2" type="ORF">Bca52824_091300</name>
</gene>
<organism evidence="2 3">
    <name type="scientific">Brassica carinata</name>
    <name type="common">Ethiopian mustard</name>
    <name type="synonym">Abyssinian cabbage</name>
    <dbReference type="NCBI Taxonomy" id="52824"/>
    <lineage>
        <taxon>Eukaryota</taxon>
        <taxon>Viridiplantae</taxon>
        <taxon>Streptophyta</taxon>
        <taxon>Embryophyta</taxon>
        <taxon>Tracheophyta</taxon>
        <taxon>Spermatophyta</taxon>
        <taxon>Magnoliopsida</taxon>
        <taxon>eudicotyledons</taxon>
        <taxon>Gunneridae</taxon>
        <taxon>Pentapetalae</taxon>
        <taxon>rosids</taxon>
        <taxon>malvids</taxon>
        <taxon>Brassicales</taxon>
        <taxon>Brassicaceae</taxon>
        <taxon>Brassiceae</taxon>
        <taxon>Brassica</taxon>
    </lineage>
</organism>
<sequence>MAKVSKLISFFIIVLLLVNFPALSCGASIRFTHSDYDTVVSKERQQQYLRLHRNLNRIEERIAPSEAEPFPYSTMISNVEFSSLMWRH</sequence>